<dbReference type="RefSeq" id="WP_024727334.1">
    <property type="nucleotide sequence ID" value="NZ_JACOOS010000005.1"/>
</dbReference>
<proteinExistence type="predicted"/>
<keyword evidence="2" id="KW-1185">Reference proteome</keyword>
<protein>
    <submittedName>
        <fullName evidence="1">Uncharacterized protein</fullName>
    </submittedName>
</protein>
<accession>A0ABR7FRT9</accession>
<evidence type="ECO:0000313" key="2">
    <source>
        <dbReference type="Proteomes" id="UP000635828"/>
    </source>
</evidence>
<reference evidence="1 2" key="1">
    <citation type="submission" date="2020-08" db="EMBL/GenBank/DDBJ databases">
        <title>Genome public.</title>
        <authorList>
            <person name="Liu C."/>
            <person name="Sun Q."/>
        </authorList>
    </citation>
    <scope>NUCLEOTIDE SEQUENCE [LARGE SCALE GENOMIC DNA]</scope>
    <source>
        <strain evidence="1 2">NSJ-7</strain>
    </source>
</reference>
<dbReference type="Proteomes" id="UP000635828">
    <property type="component" value="Unassembled WGS sequence"/>
</dbReference>
<organism evidence="1 2">
    <name type="scientific">Anaerostipes hominis</name>
    <name type="common">ex Liu et al. 2021</name>
    <dbReference type="NCBI Taxonomy" id="2763018"/>
    <lineage>
        <taxon>Bacteria</taxon>
        <taxon>Bacillati</taxon>
        <taxon>Bacillota</taxon>
        <taxon>Clostridia</taxon>
        <taxon>Lachnospirales</taxon>
        <taxon>Lachnospiraceae</taxon>
        <taxon>Anaerostipes</taxon>
    </lineage>
</organism>
<evidence type="ECO:0000313" key="1">
    <source>
        <dbReference type="EMBL" id="MBC5677161.1"/>
    </source>
</evidence>
<dbReference type="EMBL" id="JACOOS010000005">
    <property type="protein sequence ID" value="MBC5677161.1"/>
    <property type="molecule type" value="Genomic_DNA"/>
</dbReference>
<comment type="caution">
    <text evidence="1">The sequence shown here is derived from an EMBL/GenBank/DDBJ whole genome shotgun (WGS) entry which is preliminary data.</text>
</comment>
<name>A0ABR7FRT9_9FIRM</name>
<sequence length="116" mass="13810">MRHREKRTLYQSNYCSIIECINDFGEVWVLDSDHRMIASYIYADKQELKVFIKELSKRCRDKNEEAVAFYLFEKLEACEVRHYADLVSLYQIFGEDRVYRIGTSAIIMPLINEITV</sequence>
<gene>
    <name evidence="1" type="ORF">H8S22_05945</name>
</gene>